<organism evidence="2 3">
    <name type="scientific">Elizabethkingia meningoseptica</name>
    <name type="common">Chryseobacterium meningosepticum</name>
    <dbReference type="NCBI Taxonomy" id="238"/>
    <lineage>
        <taxon>Bacteria</taxon>
        <taxon>Pseudomonadati</taxon>
        <taxon>Bacteroidota</taxon>
        <taxon>Flavobacteriia</taxon>
        <taxon>Flavobacteriales</taxon>
        <taxon>Weeksellaceae</taxon>
        <taxon>Elizabethkingia</taxon>
    </lineage>
</organism>
<protein>
    <submittedName>
        <fullName evidence="2">Sulfatase</fullName>
    </submittedName>
</protein>
<name>A0A1T3JAH2_ELIME</name>
<evidence type="ECO:0000259" key="1">
    <source>
        <dbReference type="Pfam" id="PF03781"/>
    </source>
</evidence>
<dbReference type="SUPFAM" id="SSF56436">
    <property type="entry name" value="C-type lectin-like"/>
    <property type="match status" value="1"/>
</dbReference>
<dbReference type="EMBL" id="MPOG01000007">
    <property type="protein sequence ID" value="OOH96620.1"/>
    <property type="molecule type" value="Genomic_DNA"/>
</dbReference>
<keyword evidence="3" id="KW-1185">Reference proteome</keyword>
<dbReference type="GO" id="GO:0120147">
    <property type="term" value="F:formylglycine-generating oxidase activity"/>
    <property type="evidence" value="ECO:0007669"/>
    <property type="project" value="TreeGrafter"/>
</dbReference>
<dbReference type="InterPro" id="IPR016187">
    <property type="entry name" value="CTDL_fold"/>
</dbReference>
<dbReference type="RefSeq" id="WP_069214388.1">
    <property type="nucleotide sequence ID" value="NZ_FTRA01000034.1"/>
</dbReference>
<dbReference type="Proteomes" id="UP000188947">
    <property type="component" value="Unassembled WGS sequence"/>
</dbReference>
<feature type="domain" description="Sulfatase-modifying factor enzyme-like" evidence="1">
    <location>
        <begin position="48"/>
        <end position="353"/>
    </location>
</feature>
<dbReference type="PANTHER" id="PTHR23150:SF19">
    <property type="entry name" value="FORMYLGLYCINE-GENERATING ENZYME"/>
    <property type="match status" value="1"/>
</dbReference>
<dbReference type="InterPro" id="IPR051043">
    <property type="entry name" value="Sulfatase_Mod_Factor_Kinase"/>
</dbReference>
<sequence>MAQLHFTFGQKLSGRSQGMMCHDPSANRFIQTSEIKRHIIVNNTPLFKGMVFIKGGEYFMGASDERGRPDEYPRHKVKISDFYIDETEVTNAQFAEFVMATGYITTAEIKPDWNELKKQLPAGTAKPHDSILVAASLVFKPAKEEVSLDNPAIWWEWKKGADWKHPEGPGSSIKGKENYPVIHVSWEDANAYAKWAGKRLPTEAEWEYAARGGLQDDPYPWGKEEPYEGEAKANTWDGKFPYLNTAKDHYETLAPVRSYPANAYGLYDMAGNVWEWTSDNYSSDYYREFEGKTAVDPQGPDKSYNPRIPGTSLKTIRGGSFMCNEAYCSGYRVSARMMSSPDTGLENLGFRCVIPAKIK</sequence>
<gene>
    <name evidence="2" type="ORF">BMF97_04920</name>
</gene>
<dbReference type="Gene3D" id="3.90.1580.10">
    <property type="entry name" value="paralog of FGE (formylglycine-generating enzyme)"/>
    <property type="match status" value="1"/>
</dbReference>
<evidence type="ECO:0000313" key="2">
    <source>
        <dbReference type="EMBL" id="OOH96620.1"/>
    </source>
</evidence>
<reference evidence="2 3" key="1">
    <citation type="submission" date="2016-11" db="EMBL/GenBank/DDBJ databases">
        <title>Genome sequence and comparative genomic analysis of clinical strain Elizabethkingia meningoseptica 61421 PRCM.</title>
        <authorList>
            <person name="Wang M."/>
            <person name="Hu S."/>
            <person name="Cao L."/>
            <person name="Jiang T."/>
            <person name="Zhou Y."/>
            <person name="Ming D."/>
        </authorList>
    </citation>
    <scope>NUCLEOTIDE SEQUENCE [LARGE SCALE GENOMIC DNA]</scope>
    <source>
        <strain evidence="2 3">61421 PRCM</strain>
    </source>
</reference>
<dbReference type="STRING" id="238.BBD35_17190"/>
<dbReference type="AlphaFoldDB" id="A0A1T3JAH2"/>
<evidence type="ECO:0000313" key="3">
    <source>
        <dbReference type="Proteomes" id="UP000188947"/>
    </source>
</evidence>
<proteinExistence type="predicted"/>
<dbReference type="InterPro" id="IPR005532">
    <property type="entry name" value="SUMF_dom"/>
</dbReference>
<dbReference type="Pfam" id="PF03781">
    <property type="entry name" value="FGE-sulfatase"/>
    <property type="match status" value="1"/>
</dbReference>
<dbReference type="PANTHER" id="PTHR23150">
    <property type="entry name" value="SULFATASE MODIFYING FACTOR 1, 2"/>
    <property type="match status" value="1"/>
</dbReference>
<comment type="caution">
    <text evidence="2">The sequence shown here is derived from an EMBL/GenBank/DDBJ whole genome shotgun (WGS) entry which is preliminary data.</text>
</comment>
<dbReference type="InterPro" id="IPR042095">
    <property type="entry name" value="SUMF_sf"/>
</dbReference>
<accession>A0A1T3JAH2</accession>